<feature type="domain" description="GH15-like" evidence="2">
    <location>
        <begin position="60"/>
        <end position="101"/>
    </location>
</feature>
<dbReference type="AlphaFoldDB" id="M0B6R1"/>
<dbReference type="InterPro" id="IPR011613">
    <property type="entry name" value="GH15-like"/>
</dbReference>
<dbReference type="STRING" id="1227492.C482_00255"/>
<comment type="caution">
    <text evidence="3">The sequence shown here is derived from an EMBL/GenBank/DDBJ whole genome shotgun (WGS) entry which is preliminary data.</text>
</comment>
<evidence type="ECO:0000259" key="2">
    <source>
        <dbReference type="Pfam" id="PF00723"/>
    </source>
</evidence>
<reference evidence="3 4" key="1">
    <citation type="journal article" date="2014" name="PLoS Genet.">
        <title>Phylogenetically driven sequencing of extremely halophilic archaea reveals strategies for static and dynamic osmo-response.</title>
        <authorList>
            <person name="Becker E.A."/>
            <person name="Seitzer P.M."/>
            <person name="Tritt A."/>
            <person name="Larsen D."/>
            <person name="Krusor M."/>
            <person name="Yao A.I."/>
            <person name="Wu D."/>
            <person name="Madern D."/>
            <person name="Eisen J.A."/>
            <person name="Darling A.E."/>
            <person name="Facciotti M.T."/>
        </authorList>
    </citation>
    <scope>NUCLEOTIDE SEQUENCE [LARGE SCALE GENOMIC DNA]</scope>
    <source>
        <strain evidence="3 4">JCM 10990</strain>
    </source>
</reference>
<evidence type="ECO:0000313" key="4">
    <source>
        <dbReference type="Proteomes" id="UP000011693"/>
    </source>
</evidence>
<dbReference type="InterPro" id="IPR012341">
    <property type="entry name" value="6hp_glycosidase-like_sf"/>
</dbReference>
<dbReference type="EMBL" id="AOIN01000008">
    <property type="protein sequence ID" value="ELZ06207.1"/>
    <property type="molecule type" value="Genomic_DNA"/>
</dbReference>
<accession>M0B6R1</accession>
<protein>
    <submittedName>
        <fullName evidence="3">Glycoside hydrolase 15-like protein</fullName>
    </submittedName>
</protein>
<organism evidence="3 4">
    <name type="scientific">Natrialba chahannaoensis JCM 10990</name>
    <dbReference type="NCBI Taxonomy" id="1227492"/>
    <lineage>
        <taxon>Archaea</taxon>
        <taxon>Methanobacteriati</taxon>
        <taxon>Methanobacteriota</taxon>
        <taxon>Stenosarchaea group</taxon>
        <taxon>Halobacteria</taxon>
        <taxon>Halobacteriales</taxon>
        <taxon>Natrialbaceae</taxon>
        <taxon>Natrialba</taxon>
    </lineage>
</organism>
<evidence type="ECO:0000313" key="3">
    <source>
        <dbReference type="EMBL" id="ELZ06207.1"/>
    </source>
</evidence>
<keyword evidence="3" id="KW-0378">Hydrolase</keyword>
<feature type="compositionally biased region" description="Basic and acidic residues" evidence="1">
    <location>
        <begin position="1"/>
        <end position="14"/>
    </location>
</feature>
<evidence type="ECO:0000256" key="1">
    <source>
        <dbReference type="SAM" id="MobiDB-lite"/>
    </source>
</evidence>
<dbReference type="SUPFAM" id="SSF48208">
    <property type="entry name" value="Six-hairpin glycosidases"/>
    <property type="match status" value="1"/>
</dbReference>
<dbReference type="PATRIC" id="fig|1227492.4.peg.36"/>
<proteinExistence type="predicted"/>
<dbReference type="Proteomes" id="UP000011693">
    <property type="component" value="Unassembled WGS sequence"/>
</dbReference>
<name>M0B6R1_9EURY</name>
<dbReference type="GO" id="GO:0016787">
    <property type="term" value="F:hydrolase activity"/>
    <property type="evidence" value="ECO:0007669"/>
    <property type="project" value="UniProtKB-KW"/>
</dbReference>
<feature type="region of interest" description="Disordered" evidence="1">
    <location>
        <begin position="1"/>
        <end position="34"/>
    </location>
</feature>
<keyword evidence="4" id="KW-1185">Reference proteome</keyword>
<dbReference type="GO" id="GO:0005975">
    <property type="term" value="P:carbohydrate metabolic process"/>
    <property type="evidence" value="ECO:0007669"/>
    <property type="project" value="InterPro"/>
</dbReference>
<sequence>MLRETPRDARDRLPTDLPAPSDSNRSGRRDRRSGCRLRGSCWLVNALALSGRVDDARSRFEALLEYLSPLGLVAEEIDAETGAHLGNFPQAFSHIGIVNSALYLGYALGNGTPGPAPMGIRLGKPIVNGTHSQ</sequence>
<dbReference type="Pfam" id="PF00723">
    <property type="entry name" value="Glyco_hydro_15"/>
    <property type="match status" value="1"/>
</dbReference>
<dbReference type="InterPro" id="IPR008928">
    <property type="entry name" value="6-hairpin_glycosidase_sf"/>
</dbReference>
<dbReference type="Gene3D" id="1.50.10.10">
    <property type="match status" value="1"/>
</dbReference>
<gene>
    <name evidence="3" type="ORF">C482_00255</name>
</gene>